<dbReference type="EMBL" id="CP144058">
    <property type="protein sequence ID" value="WWD20016.1"/>
    <property type="molecule type" value="Genomic_DNA"/>
</dbReference>
<gene>
    <name evidence="2" type="ORF">CI109_104489</name>
</gene>
<protein>
    <submittedName>
        <fullName evidence="2">Uncharacterized protein</fullName>
    </submittedName>
</protein>
<keyword evidence="3" id="KW-1185">Reference proteome</keyword>
<feature type="compositionally biased region" description="Low complexity" evidence="1">
    <location>
        <begin position="59"/>
        <end position="68"/>
    </location>
</feature>
<dbReference type="RefSeq" id="XP_031857788.1">
    <property type="nucleotide sequence ID" value="XM_032007929.1"/>
</dbReference>
<evidence type="ECO:0000313" key="2">
    <source>
        <dbReference type="EMBL" id="WWD20016.1"/>
    </source>
</evidence>
<feature type="region of interest" description="Disordered" evidence="1">
    <location>
        <begin position="1"/>
        <end position="167"/>
    </location>
</feature>
<sequence>MSDSTTSPIAIPSSTSHTSSTSPLLSPDSIRKTTTSPPIDPSKLNNEPAPLPPPPVDQSTITPIPSSSTGGGLTSPPLRSPQDSVGAGAGAPLDSAYLDTGAPIEPASHPTIAETGVPASNGENGPGPRQGQLKRVEKKDGGDIIKLGSLGGEGLKMKPPTGSEEEL</sequence>
<reference evidence="2" key="2">
    <citation type="submission" date="2024-01" db="EMBL/GenBank/DDBJ databases">
        <title>Comparative genomics of Cryptococcus and Kwoniella reveals pathogenesis evolution and contrasting modes of karyotype evolution via chromosome fusion or intercentromeric recombination.</title>
        <authorList>
            <person name="Coelho M.A."/>
            <person name="David-Palma M."/>
            <person name="Shea T."/>
            <person name="Bowers K."/>
            <person name="McGinley-Smith S."/>
            <person name="Mohammad A.W."/>
            <person name="Gnirke A."/>
            <person name="Yurkov A.M."/>
            <person name="Nowrousian M."/>
            <person name="Sun S."/>
            <person name="Cuomo C.A."/>
            <person name="Heitman J."/>
        </authorList>
    </citation>
    <scope>NUCLEOTIDE SEQUENCE</scope>
    <source>
        <strain evidence="2">CBS 12478</strain>
    </source>
</reference>
<reference evidence="2" key="1">
    <citation type="submission" date="2017-08" db="EMBL/GenBank/DDBJ databases">
        <authorList>
            <person name="Cuomo C."/>
            <person name="Billmyre B."/>
            <person name="Heitman J."/>
        </authorList>
    </citation>
    <scope>NUCLEOTIDE SEQUENCE</scope>
    <source>
        <strain evidence="2">CBS 12478</strain>
    </source>
</reference>
<name>A0A5M6BSA6_9TREE</name>
<proteinExistence type="predicted"/>
<dbReference type="GeneID" id="43592101"/>
<evidence type="ECO:0000313" key="3">
    <source>
        <dbReference type="Proteomes" id="UP000322225"/>
    </source>
</evidence>
<evidence type="ECO:0000256" key="1">
    <source>
        <dbReference type="SAM" id="MobiDB-lite"/>
    </source>
</evidence>
<dbReference type="AlphaFoldDB" id="A0A5M6BSA6"/>
<organism evidence="2 3">
    <name type="scientific">Kwoniella shandongensis</name>
    <dbReference type="NCBI Taxonomy" id="1734106"/>
    <lineage>
        <taxon>Eukaryota</taxon>
        <taxon>Fungi</taxon>
        <taxon>Dikarya</taxon>
        <taxon>Basidiomycota</taxon>
        <taxon>Agaricomycotina</taxon>
        <taxon>Tremellomycetes</taxon>
        <taxon>Tremellales</taxon>
        <taxon>Cryptococcaceae</taxon>
        <taxon>Kwoniella</taxon>
    </lineage>
</organism>
<dbReference type="OrthoDB" id="2563344at2759"/>
<feature type="compositionally biased region" description="Low complexity" evidence="1">
    <location>
        <begin position="1"/>
        <end position="28"/>
    </location>
</feature>
<dbReference type="Proteomes" id="UP000322225">
    <property type="component" value="Chromosome 8"/>
</dbReference>
<accession>A0A5M6BSA6</accession>
<feature type="compositionally biased region" description="Basic and acidic residues" evidence="1">
    <location>
        <begin position="134"/>
        <end position="143"/>
    </location>
</feature>
<dbReference type="KEGG" id="ksn:43592101"/>